<dbReference type="InterPro" id="IPR027417">
    <property type="entry name" value="P-loop_NTPase"/>
</dbReference>
<keyword evidence="2" id="KW-0378">Hydrolase</keyword>
<dbReference type="SUPFAM" id="SSF52540">
    <property type="entry name" value="P-loop containing nucleoside triphosphate hydrolases"/>
    <property type="match status" value="1"/>
</dbReference>
<name>A0A1G6WJQ2_9ACTN</name>
<dbReference type="Proteomes" id="UP000198546">
    <property type="component" value="Chromosome i"/>
</dbReference>
<proteinExistence type="predicted"/>
<reference evidence="2 3" key="1">
    <citation type="submission" date="2016-10" db="EMBL/GenBank/DDBJ databases">
        <authorList>
            <person name="de Groot N.N."/>
        </authorList>
    </citation>
    <scope>NUCLEOTIDE SEQUENCE [LARGE SCALE GENOMIC DNA]</scope>
    <source>
        <strain evidence="2 3">MON 2.2</strain>
    </source>
</reference>
<feature type="domain" description="UvrD-like helicase C-terminal" evidence="1">
    <location>
        <begin position="571"/>
        <end position="620"/>
    </location>
</feature>
<evidence type="ECO:0000259" key="1">
    <source>
        <dbReference type="Pfam" id="PF13538"/>
    </source>
</evidence>
<sequence length="717" mass="79565">MHDMALDVVYGETRNPEVSRRVIEALSTLGLTGTAYVGYPVLAGADGKVPVDVLLVSSDTGIVTFTLTAASDATNVDAIVHDQDNLASVLESSLSRYPALRTGRRFAVPITTVVVGPDSVESDALLKQNDVTFVPVNQVAAAVPVEQHIDDVRLHALEAALQRVTTIKPPRRRTEVTDNGSYGGIIRRIEAEIANLDAWQKQAAIESPLGPQRIRGLAGSGKTVVLALKAAYWHVQHPEWRIALTFQTRSLYHQLEDLTTRFTFAHGEDAPDRDKLQILHAWGASRRGGLYQVMADHVGAPIRDYNYARAQFGMENAFDGVCRELLDHCAGINVDPIFDAILIDEAQDLPPTFFKLVYLFTKKPKRVVWAYDELQILSEASMPSTEELFGKDANGDALVTLRNRSGSPQEDIVLPKCYRNTPWALTAAHAIGFGLYRDELVQHFDNPQLWADIGYEVEKGHLSLGSHVVLDRKAKSAPSFFFELLTPEDAVQFIPFQATSDQDNWIAESVARDISEHELRHEDVLIVLPEPYVARSRFAGLKAVLWSRGLQAHMPSVNAGVDSLFLENSIAVTHVFRAKGNEAAMVYVVDAEFGNGGSNLVTRRNTIFTAITRSRAWVRVTGRGENFQALVAEYEQVKSRDFVLDFTLPTERELAAMNRLNQERAAGEQANDAVLQSLEEALAMVEQGRLRLNDLTPRQRTLLARLTRDRLNDGPEF</sequence>
<protein>
    <submittedName>
        <fullName evidence="2">Superfamily I DNA and RNA helicases</fullName>
    </submittedName>
</protein>
<keyword evidence="2" id="KW-0347">Helicase</keyword>
<evidence type="ECO:0000313" key="2">
    <source>
        <dbReference type="EMBL" id="SDD65296.1"/>
    </source>
</evidence>
<dbReference type="Pfam" id="PF13538">
    <property type="entry name" value="UvrD_C_2"/>
    <property type="match status" value="1"/>
</dbReference>
<dbReference type="EMBL" id="LT629688">
    <property type="protein sequence ID" value="SDD65296.1"/>
    <property type="molecule type" value="Genomic_DNA"/>
</dbReference>
<organism evidence="2 3">
    <name type="scientific">Auraticoccus monumenti</name>
    <dbReference type="NCBI Taxonomy" id="675864"/>
    <lineage>
        <taxon>Bacteria</taxon>
        <taxon>Bacillati</taxon>
        <taxon>Actinomycetota</taxon>
        <taxon>Actinomycetes</taxon>
        <taxon>Propionibacteriales</taxon>
        <taxon>Propionibacteriaceae</taxon>
        <taxon>Auraticoccus</taxon>
    </lineage>
</organism>
<keyword evidence="2" id="KW-0067">ATP-binding</keyword>
<dbReference type="AlphaFoldDB" id="A0A1G6WJQ2"/>
<gene>
    <name evidence="2" type="ORF">SAMN04489747_1445</name>
</gene>
<dbReference type="GO" id="GO:0004386">
    <property type="term" value="F:helicase activity"/>
    <property type="evidence" value="ECO:0007669"/>
    <property type="project" value="UniProtKB-KW"/>
</dbReference>
<keyword evidence="3" id="KW-1185">Reference proteome</keyword>
<keyword evidence="2" id="KW-0547">Nucleotide-binding</keyword>
<accession>A0A1G6WJQ2</accession>
<evidence type="ECO:0000313" key="3">
    <source>
        <dbReference type="Proteomes" id="UP000198546"/>
    </source>
</evidence>
<dbReference type="InterPro" id="IPR027785">
    <property type="entry name" value="UvrD-like_helicase_C"/>
</dbReference>
<dbReference type="Gene3D" id="3.40.50.300">
    <property type="entry name" value="P-loop containing nucleotide triphosphate hydrolases"/>
    <property type="match status" value="2"/>
</dbReference>